<organism evidence="1 2">
    <name type="scientific">Phocaeicola vulgatus</name>
    <name type="common">Bacteroides vulgatus</name>
    <dbReference type="NCBI Taxonomy" id="821"/>
    <lineage>
        <taxon>Bacteria</taxon>
        <taxon>Pseudomonadati</taxon>
        <taxon>Bacteroidota</taxon>
        <taxon>Bacteroidia</taxon>
        <taxon>Bacteroidales</taxon>
        <taxon>Bacteroidaceae</taxon>
        <taxon>Phocaeicola</taxon>
    </lineage>
</organism>
<reference evidence="1 2" key="1">
    <citation type="submission" date="2019-09" db="EMBL/GenBank/DDBJ databases">
        <title>In-depth cultivation of the pig gut microbiome towards novel bacterial diversity and tailored functional studies.</title>
        <authorList>
            <person name="Wylensek D."/>
            <person name="Hitch T.C.A."/>
            <person name="Clavel T."/>
        </authorList>
    </citation>
    <scope>NUCLEOTIDE SEQUENCE [LARGE SCALE GENOMIC DNA]</scope>
    <source>
        <strain evidence="1 2">WCA-389-WT-3C</strain>
    </source>
</reference>
<proteinExistence type="predicted"/>
<dbReference type="InterPro" id="IPR009061">
    <property type="entry name" value="DNA-bd_dom_put_sf"/>
</dbReference>
<sequence>MEVIQMESTVYKELMEKIDGIAAYVRKSEKRMSEENAEILLDNEQVAALLQISKRTLQRLRSEKKISYYMVRGNCRYSLSEVERMVRSSIVFCDPKRLEEFKQNYMMRTGKRIPTMKKL</sequence>
<dbReference type="PANTHER" id="PTHR34585">
    <property type="match status" value="1"/>
</dbReference>
<comment type="caution">
    <text evidence="1">The sequence shown here is derived from an EMBL/GenBank/DDBJ whole genome shotgun (WGS) entry which is preliminary data.</text>
</comment>
<dbReference type="AlphaFoldDB" id="A0A7K0JFQ4"/>
<evidence type="ECO:0000313" key="2">
    <source>
        <dbReference type="Proteomes" id="UP000460950"/>
    </source>
</evidence>
<name>A0A7K0JFQ4_PHOVU</name>
<accession>A0A7K0JFQ4</accession>
<gene>
    <name evidence="1" type="ORF">FYJ30_11155</name>
</gene>
<evidence type="ECO:0000313" key="1">
    <source>
        <dbReference type="EMBL" id="MSS48844.1"/>
    </source>
</evidence>
<dbReference type="EMBL" id="VULU01000018">
    <property type="protein sequence ID" value="MSS48844.1"/>
    <property type="molecule type" value="Genomic_DNA"/>
</dbReference>
<dbReference type="SUPFAM" id="SSF46955">
    <property type="entry name" value="Putative DNA-binding domain"/>
    <property type="match status" value="1"/>
</dbReference>
<dbReference type="Proteomes" id="UP000460950">
    <property type="component" value="Unassembled WGS sequence"/>
</dbReference>
<protein>
    <submittedName>
        <fullName evidence="1">Helix-turn-helix domain-containing protein</fullName>
    </submittedName>
</protein>
<dbReference type="InterPro" id="IPR041657">
    <property type="entry name" value="HTH_17"/>
</dbReference>
<dbReference type="RefSeq" id="WP_154577405.1">
    <property type="nucleotide sequence ID" value="NZ_DAWEEQ010000069.1"/>
</dbReference>
<dbReference type="PANTHER" id="PTHR34585:SF22">
    <property type="entry name" value="HELIX-TURN-HELIX DOMAIN-CONTAINING PROTEIN"/>
    <property type="match status" value="1"/>
</dbReference>
<dbReference type="Pfam" id="PF12728">
    <property type="entry name" value="HTH_17"/>
    <property type="match status" value="1"/>
</dbReference>